<protein>
    <submittedName>
        <fullName evidence="8">Efflux RND transporter permease subunit</fullName>
    </submittedName>
</protein>
<keyword evidence="3 6" id="KW-0812">Transmembrane</keyword>
<feature type="transmembrane region" description="Helical" evidence="6">
    <location>
        <begin position="798"/>
        <end position="815"/>
    </location>
</feature>
<feature type="transmembrane region" description="Helical" evidence="6">
    <location>
        <begin position="477"/>
        <end position="495"/>
    </location>
</feature>
<feature type="transmembrane region" description="Helical" evidence="6">
    <location>
        <begin position="414"/>
        <end position="437"/>
    </location>
</feature>
<evidence type="ECO:0000256" key="4">
    <source>
        <dbReference type="ARBA" id="ARBA00022989"/>
    </source>
</evidence>
<dbReference type="PROSITE" id="PS50156">
    <property type="entry name" value="SSD"/>
    <property type="match status" value="2"/>
</dbReference>
<feature type="transmembrane region" description="Helical" evidence="6">
    <location>
        <begin position="827"/>
        <end position="850"/>
    </location>
</feature>
<evidence type="ECO:0000313" key="9">
    <source>
        <dbReference type="Proteomes" id="UP001186452"/>
    </source>
</evidence>
<evidence type="ECO:0000259" key="7">
    <source>
        <dbReference type="PROSITE" id="PS50156"/>
    </source>
</evidence>
<organism evidence="8 9">
    <name type="scientific">Photobacterium rosenbergii</name>
    <dbReference type="NCBI Taxonomy" id="294936"/>
    <lineage>
        <taxon>Bacteria</taxon>
        <taxon>Pseudomonadati</taxon>
        <taxon>Pseudomonadota</taxon>
        <taxon>Gammaproteobacteria</taxon>
        <taxon>Vibrionales</taxon>
        <taxon>Vibrionaceae</taxon>
        <taxon>Photobacterium</taxon>
    </lineage>
</organism>
<proteinExistence type="predicted"/>
<comment type="caution">
    <text evidence="8">The sequence shown here is derived from an EMBL/GenBank/DDBJ whole genome shotgun (WGS) entry which is preliminary data.</text>
</comment>
<feature type="domain" description="SSD" evidence="7">
    <location>
        <begin position="317"/>
        <end position="439"/>
    </location>
</feature>
<accession>A0ABU3ZQH2</accession>
<dbReference type="Gene3D" id="1.20.1640.10">
    <property type="entry name" value="Multidrug efflux transporter AcrB transmembrane domain"/>
    <property type="match status" value="2"/>
</dbReference>
<name>A0ABU3ZQH2_9GAMM</name>
<dbReference type="InterPro" id="IPR000731">
    <property type="entry name" value="SSD"/>
</dbReference>
<feature type="transmembrane region" description="Helical" evidence="6">
    <location>
        <begin position="377"/>
        <end position="402"/>
    </location>
</feature>
<evidence type="ECO:0000256" key="6">
    <source>
        <dbReference type="SAM" id="Phobius"/>
    </source>
</evidence>
<evidence type="ECO:0000256" key="2">
    <source>
        <dbReference type="ARBA" id="ARBA00022475"/>
    </source>
</evidence>
<evidence type="ECO:0000256" key="5">
    <source>
        <dbReference type="ARBA" id="ARBA00023136"/>
    </source>
</evidence>
<sequence length="864" mass="94988">MNDYINFVSRYAKSIIFLLVLITGFFTYQIGYLTEDSNPYLLPETHPARSSLLEMREEFTGTYDSILIALYNKETIFNQESLNAIFSLTQASRKIMLADQSDIDRLSLFKDNYSGLAELEALISGVLAEGLGQSDAAAIRQFVADGHGQSLSASDLKYLRVLAERLDPVREMAGMSATENVFLEPDGTLRASITLNQQDSNPGDIQKAIMKNELMEMGVVDKAGHVGLVVIEVSVLQDDAEGQLRAYEAISRLVDEYQAANPSLEDEVYIGGVPVFFAEQKKIMDRDLGTLLPAVMLLIAFILVAFFRSGLGVAIPMVNVVMCTIWTMGAMAMVGIPVDLITSVLPVFLITICSSDAIHVMAEYYHQRRQEQSNREAVAVTMRLMTAPVVLTTITTCLTFIISTTTSISNLQNFGISMSFGMFVAMVISLLLIPAWLSLLNPKKKAQTQDGKSGESYLISRCLIAIFKPVIAYRARFMVLTSAVMAGLVVLALQVNVDDMGSGYFAADNEFRVADDFINGNVAGTSPGWIEIDAGEPGAALDYDTVMFVDRLETFIHQQANITFSYSAARYVRRMNLVLNDMDSEFDRLPYREETFSDIDEETGAVEKVTISGQDIIRQSILMYENGGGSDLTNVLNDDFSKTVMLYTMNTTVASEFQSFLDKLKPWLEANTPPGLTVKLAGAPIIWTAVLDELISGQMLSIGLAFLTVVLTMSLWLKSWKMGLVGTLPLAATVVFYYATMAFFGIELNIGTAIISFLILGIVDYSVHYLLRTKHGVEQGLSIDEALIQALAQSGRSIIANVFVFSIGFIALLFSEFKPIVDLGTLVGLSLFISGIMSLYVITLLAPWLIPTDKAVAIEHPQTV</sequence>
<dbReference type="SUPFAM" id="SSF82866">
    <property type="entry name" value="Multidrug efflux transporter AcrB transmembrane domain"/>
    <property type="match status" value="2"/>
</dbReference>
<dbReference type="Pfam" id="PF03176">
    <property type="entry name" value="MMPL"/>
    <property type="match status" value="2"/>
</dbReference>
<keyword evidence="4 6" id="KW-1133">Transmembrane helix</keyword>
<keyword evidence="2" id="KW-1003">Cell membrane</keyword>
<feature type="transmembrane region" description="Helical" evidence="6">
    <location>
        <begin position="724"/>
        <end position="744"/>
    </location>
</feature>
<dbReference type="InterPro" id="IPR004869">
    <property type="entry name" value="MMPL_dom"/>
</dbReference>
<feature type="transmembrane region" description="Helical" evidence="6">
    <location>
        <begin position="288"/>
        <end position="307"/>
    </location>
</feature>
<feature type="domain" description="SSD" evidence="7">
    <location>
        <begin position="722"/>
        <end position="848"/>
    </location>
</feature>
<dbReference type="PANTHER" id="PTHR33406">
    <property type="entry name" value="MEMBRANE PROTEIN MJ1562-RELATED"/>
    <property type="match status" value="1"/>
</dbReference>
<gene>
    <name evidence="8" type="ORF">R2X38_25450</name>
</gene>
<dbReference type="EMBL" id="JAWJZI010000028">
    <property type="protein sequence ID" value="MDV5172352.1"/>
    <property type="molecule type" value="Genomic_DNA"/>
</dbReference>
<feature type="transmembrane region" description="Helical" evidence="6">
    <location>
        <begin position="314"/>
        <end position="338"/>
    </location>
</feature>
<reference evidence="8 9" key="1">
    <citation type="submission" date="2023-10" db="EMBL/GenBank/DDBJ databases">
        <title>Marine bacteria isolated from horseshoe crab.</title>
        <authorList>
            <person name="Cheng T.H."/>
        </authorList>
    </citation>
    <scope>NUCLEOTIDE SEQUENCE [LARGE SCALE GENOMIC DNA]</scope>
    <source>
        <strain evidence="8 9">HSC6</strain>
    </source>
</reference>
<dbReference type="Proteomes" id="UP001186452">
    <property type="component" value="Unassembled WGS sequence"/>
</dbReference>
<keyword evidence="9" id="KW-1185">Reference proteome</keyword>
<evidence type="ECO:0000313" key="8">
    <source>
        <dbReference type="EMBL" id="MDV5172352.1"/>
    </source>
</evidence>
<evidence type="ECO:0000256" key="3">
    <source>
        <dbReference type="ARBA" id="ARBA00022692"/>
    </source>
</evidence>
<dbReference type="PANTHER" id="PTHR33406:SF13">
    <property type="entry name" value="MEMBRANE PROTEIN YDFJ"/>
    <property type="match status" value="1"/>
</dbReference>
<feature type="transmembrane region" description="Helical" evidence="6">
    <location>
        <begin position="344"/>
        <end position="365"/>
    </location>
</feature>
<comment type="subcellular location">
    <subcellularLocation>
        <location evidence="1">Cell membrane</location>
        <topology evidence="1">Multi-pass membrane protein</topology>
    </subcellularLocation>
</comment>
<feature type="transmembrane region" description="Helical" evidence="6">
    <location>
        <begin position="12"/>
        <end position="33"/>
    </location>
</feature>
<dbReference type="InterPro" id="IPR050545">
    <property type="entry name" value="Mycobact_MmpL"/>
</dbReference>
<feature type="transmembrane region" description="Helical" evidence="6">
    <location>
        <begin position="699"/>
        <end position="717"/>
    </location>
</feature>
<keyword evidence="5 6" id="KW-0472">Membrane</keyword>
<evidence type="ECO:0000256" key="1">
    <source>
        <dbReference type="ARBA" id="ARBA00004651"/>
    </source>
</evidence>
<feature type="transmembrane region" description="Helical" evidence="6">
    <location>
        <begin position="750"/>
        <end position="771"/>
    </location>
</feature>
<dbReference type="RefSeq" id="WP_317525148.1">
    <property type="nucleotide sequence ID" value="NZ_JAWJZI010000028.1"/>
</dbReference>